<evidence type="ECO:0000313" key="2">
    <source>
        <dbReference type="Proteomes" id="UP001589589"/>
    </source>
</evidence>
<keyword evidence="2" id="KW-1185">Reference proteome</keyword>
<sequence length="103" mass="12034">MKKDRIIKLTEILLKVDLGWAFFNPPTRYKVGEIEIFVDVKKISSFSRINPKNEEVGFFNSISYPENPININLEPITYLEIVGGRNIYVKETPETIKRLMEEN</sequence>
<evidence type="ECO:0000313" key="1">
    <source>
        <dbReference type="EMBL" id="MFB9064820.1"/>
    </source>
</evidence>
<protein>
    <submittedName>
        <fullName evidence="1">Uncharacterized protein</fullName>
    </submittedName>
</protein>
<accession>A0ABV5FMP5</accession>
<gene>
    <name evidence="1" type="ORF">ACFFUQ_12380</name>
</gene>
<organism evidence="1 2">
    <name type="scientific">Flavobacterium branchiarum</name>
    <dbReference type="NCBI Taxonomy" id="1114870"/>
    <lineage>
        <taxon>Bacteria</taxon>
        <taxon>Pseudomonadati</taxon>
        <taxon>Bacteroidota</taxon>
        <taxon>Flavobacteriia</taxon>
        <taxon>Flavobacteriales</taxon>
        <taxon>Flavobacteriaceae</taxon>
        <taxon>Flavobacterium</taxon>
    </lineage>
</organism>
<reference evidence="1 2" key="1">
    <citation type="submission" date="2024-09" db="EMBL/GenBank/DDBJ databases">
        <authorList>
            <person name="Sun Q."/>
            <person name="Mori K."/>
        </authorList>
    </citation>
    <scope>NUCLEOTIDE SEQUENCE [LARGE SCALE GENOMIC DNA]</scope>
    <source>
        <strain evidence="1 2">CECT 7908</strain>
    </source>
</reference>
<dbReference type="Proteomes" id="UP001589589">
    <property type="component" value="Unassembled WGS sequence"/>
</dbReference>
<name>A0ABV5FMP5_9FLAO</name>
<dbReference type="RefSeq" id="WP_290266396.1">
    <property type="nucleotide sequence ID" value="NZ_JAUFQQ010000005.1"/>
</dbReference>
<proteinExistence type="predicted"/>
<dbReference type="EMBL" id="JBHMEX010000036">
    <property type="protein sequence ID" value="MFB9064820.1"/>
    <property type="molecule type" value="Genomic_DNA"/>
</dbReference>
<comment type="caution">
    <text evidence="1">The sequence shown here is derived from an EMBL/GenBank/DDBJ whole genome shotgun (WGS) entry which is preliminary data.</text>
</comment>